<dbReference type="Pfam" id="PF00440">
    <property type="entry name" value="TetR_N"/>
    <property type="match status" value="1"/>
</dbReference>
<evidence type="ECO:0000313" key="7">
    <source>
        <dbReference type="EMBL" id="GGM09086.1"/>
    </source>
</evidence>
<evidence type="ECO:0000259" key="6">
    <source>
        <dbReference type="PROSITE" id="PS50977"/>
    </source>
</evidence>
<keyword evidence="2 4" id="KW-0238">DNA-binding</keyword>
<reference evidence="7" key="1">
    <citation type="journal article" date="2014" name="Int. J. Syst. Evol. Microbiol.">
        <title>Complete genome sequence of Corynebacterium casei LMG S-19264T (=DSM 44701T), isolated from a smear-ripened cheese.</title>
        <authorList>
            <consortium name="US DOE Joint Genome Institute (JGI-PGF)"/>
            <person name="Walter F."/>
            <person name="Albersmeier A."/>
            <person name="Kalinowski J."/>
            <person name="Ruckert C."/>
        </authorList>
    </citation>
    <scope>NUCLEOTIDE SEQUENCE</scope>
    <source>
        <strain evidence="7">CGMCC 4.7308</strain>
    </source>
</reference>
<name>A0A917WIS7_9ACTN</name>
<dbReference type="PANTHER" id="PTHR30055">
    <property type="entry name" value="HTH-TYPE TRANSCRIPTIONAL REGULATOR RUTR"/>
    <property type="match status" value="1"/>
</dbReference>
<keyword evidence="1" id="KW-0805">Transcription regulation</keyword>
<feature type="domain" description="HTH tetR-type" evidence="6">
    <location>
        <begin position="18"/>
        <end position="76"/>
    </location>
</feature>
<dbReference type="EMBL" id="BMNA01000006">
    <property type="protein sequence ID" value="GGM09086.1"/>
    <property type="molecule type" value="Genomic_DNA"/>
</dbReference>
<dbReference type="PANTHER" id="PTHR30055:SF234">
    <property type="entry name" value="HTH-TYPE TRANSCRIPTIONAL REGULATOR BETI"/>
    <property type="match status" value="1"/>
</dbReference>
<comment type="caution">
    <text evidence="7">The sequence shown here is derived from an EMBL/GenBank/DDBJ whole genome shotgun (WGS) entry which is preliminary data.</text>
</comment>
<organism evidence="7 8">
    <name type="scientific">Nakamurella endophytica</name>
    <dbReference type="NCBI Taxonomy" id="1748367"/>
    <lineage>
        <taxon>Bacteria</taxon>
        <taxon>Bacillati</taxon>
        <taxon>Actinomycetota</taxon>
        <taxon>Actinomycetes</taxon>
        <taxon>Nakamurellales</taxon>
        <taxon>Nakamurellaceae</taxon>
        <taxon>Nakamurella</taxon>
    </lineage>
</organism>
<dbReference type="AlphaFoldDB" id="A0A917WIS7"/>
<dbReference type="InterPro" id="IPR050109">
    <property type="entry name" value="HTH-type_TetR-like_transc_reg"/>
</dbReference>
<dbReference type="PROSITE" id="PS50977">
    <property type="entry name" value="HTH_TETR_2"/>
    <property type="match status" value="1"/>
</dbReference>
<evidence type="ECO:0000256" key="3">
    <source>
        <dbReference type="ARBA" id="ARBA00023163"/>
    </source>
</evidence>
<dbReference type="GO" id="GO:0000976">
    <property type="term" value="F:transcription cis-regulatory region binding"/>
    <property type="evidence" value="ECO:0007669"/>
    <property type="project" value="TreeGrafter"/>
</dbReference>
<proteinExistence type="predicted"/>
<feature type="DNA-binding region" description="H-T-H motif" evidence="4">
    <location>
        <begin position="39"/>
        <end position="58"/>
    </location>
</feature>
<evidence type="ECO:0000256" key="5">
    <source>
        <dbReference type="SAM" id="MobiDB-lite"/>
    </source>
</evidence>
<keyword evidence="3" id="KW-0804">Transcription</keyword>
<protein>
    <submittedName>
        <fullName evidence="7">TetR family transcriptional regulator</fullName>
    </submittedName>
</protein>
<keyword evidence="8" id="KW-1185">Reference proteome</keyword>
<reference evidence="7" key="2">
    <citation type="submission" date="2020-09" db="EMBL/GenBank/DDBJ databases">
        <authorList>
            <person name="Sun Q."/>
            <person name="Zhou Y."/>
        </authorList>
    </citation>
    <scope>NUCLEOTIDE SEQUENCE</scope>
    <source>
        <strain evidence="7">CGMCC 4.7308</strain>
    </source>
</reference>
<evidence type="ECO:0000256" key="4">
    <source>
        <dbReference type="PROSITE-ProRule" id="PRU00335"/>
    </source>
</evidence>
<dbReference type="InterPro" id="IPR001647">
    <property type="entry name" value="HTH_TetR"/>
</dbReference>
<evidence type="ECO:0000256" key="2">
    <source>
        <dbReference type="ARBA" id="ARBA00023125"/>
    </source>
</evidence>
<dbReference type="SUPFAM" id="SSF46689">
    <property type="entry name" value="Homeodomain-like"/>
    <property type="match status" value="1"/>
</dbReference>
<dbReference type="Gene3D" id="1.10.357.10">
    <property type="entry name" value="Tetracycline Repressor, domain 2"/>
    <property type="match status" value="1"/>
</dbReference>
<dbReference type="InterPro" id="IPR009057">
    <property type="entry name" value="Homeodomain-like_sf"/>
</dbReference>
<dbReference type="RefSeq" id="WP_188943097.1">
    <property type="nucleotide sequence ID" value="NZ_BMNA01000006.1"/>
</dbReference>
<gene>
    <name evidence="7" type="ORF">GCM10011594_31260</name>
</gene>
<sequence length="225" mass="24272">MVDLSEAEQQAGRYRQRRRTRTAIVEAATALLAAGRDPSVAEVAEAAEVSRRTVYMHFPTLEHLLIDATLGALSQGAVDEAITAVGSQGRPADRTVAMIEEVVAQSARTLALGRSLLRLTVDQPPVADRSGPVRGYRRVQWIEAALEPLREELDERQRDRLLSALTTVVGWEALIVLQDLRGQALDDAVATVLWTVRALISAATNATDPPPRSGAKTRGGVAHGD</sequence>
<dbReference type="Proteomes" id="UP000655208">
    <property type="component" value="Unassembled WGS sequence"/>
</dbReference>
<feature type="region of interest" description="Disordered" evidence="5">
    <location>
        <begin position="204"/>
        <end position="225"/>
    </location>
</feature>
<evidence type="ECO:0000256" key="1">
    <source>
        <dbReference type="ARBA" id="ARBA00023015"/>
    </source>
</evidence>
<evidence type="ECO:0000313" key="8">
    <source>
        <dbReference type="Proteomes" id="UP000655208"/>
    </source>
</evidence>
<accession>A0A917WIS7</accession>
<dbReference type="GO" id="GO:0003700">
    <property type="term" value="F:DNA-binding transcription factor activity"/>
    <property type="evidence" value="ECO:0007669"/>
    <property type="project" value="TreeGrafter"/>
</dbReference>